<dbReference type="Gene3D" id="3.30.420.40">
    <property type="match status" value="2"/>
</dbReference>
<evidence type="ECO:0000259" key="1">
    <source>
        <dbReference type="Pfam" id="PF17989"/>
    </source>
</evidence>
<feature type="domain" description="Actin-like protein N-terminal" evidence="1">
    <location>
        <begin position="13"/>
        <end position="175"/>
    </location>
</feature>
<keyword evidence="3" id="KW-1185">Reference proteome</keyword>
<comment type="caution">
    <text evidence="2">The sequence shown here is derived from an EMBL/GenBank/DDBJ whole genome shotgun (WGS) entry which is preliminary data.</text>
</comment>
<dbReference type="Proteomes" id="UP000715965">
    <property type="component" value="Unassembled WGS sequence"/>
</dbReference>
<dbReference type="Pfam" id="PF17989">
    <property type="entry name" value="ALP_N"/>
    <property type="match status" value="1"/>
</dbReference>
<evidence type="ECO:0000313" key="2">
    <source>
        <dbReference type="EMBL" id="MBE7940130.1"/>
    </source>
</evidence>
<accession>A0ABR9SCV8</accession>
<reference evidence="2 3" key="1">
    <citation type="submission" date="2020-10" db="EMBL/GenBank/DDBJ databases">
        <title>Draft genome of Ramlibacter aquaticus LMG 30558.</title>
        <authorList>
            <person name="Props R."/>
        </authorList>
    </citation>
    <scope>NUCLEOTIDE SEQUENCE [LARGE SCALE GENOMIC DNA]</scope>
    <source>
        <strain evidence="2 3">LMG 30558</strain>
    </source>
</reference>
<proteinExistence type="predicted"/>
<dbReference type="InterPro" id="IPR043129">
    <property type="entry name" value="ATPase_NBD"/>
</dbReference>
<organism evidence="2 3">
    <name type="scientific">Ramlibacter aquaticus</name>
    <dbReference type="NCBI Taxonomy" id="2780094"/>
    <lineage>
        <taxon>Bacteria</taxon>
        <taxon>Pseudomonadati</taxon>
        <taxon>Pseudomonadota</taxon>
        <taxon>Betaproteobacteria</taxon>
        <taxon>Burkholderiales</taxon>
        <taxon>Comamonadaceae</taxon>
        <taxon>Ramlibacter</taxon>
    </lineage>
</organism>
<dbReference type="EMBL" id="JADDOJ010000016">
    <property type="protein sequence ID" value="MBE7940130.1"/>
    <property type="molecule type" value="Genomic_DNA"/>
</dbReference>
<evidence type="ECO:0000313" key="3">
    <source>
        <dbReference type="Proteomes" id="UP000715965"/>
    </source>
</evidence>
<protein>
    <recommendedName>
        <fullName evidence="1">Actin-like protein N-terminal domain-containing protein</fullName>
    </recommendedName>
</protein>
<dbReference type="InterPro" id="IPR040607">
    <property type="entry name" value="ALP_N"/>
</dbReference>
<gene>
    <name evidence="2" type="ORF">IM725_06050</name>
</gene>
<dbReference type="SUPFAM" id="SSF53067">
    <property type="entry name" value="Actin-like ATPase domain"/>
    <property type="match status" value="2"/>
</dbReference>
<name>A0ABR9SCV8_9BURK</name>
<sequence length="357" mass="38727">MKSEPHTTIPVAAIDVGYFGTKYATRPAPDKPVHCGVFPSLAPVLSSGEVDHIATKERVNGFVVPIDGLAYFVGVDAKALSNAFESRPVERNYARTARHLALARGAMIYIAETVRAVGNFRLNQLVVGLPLTTYRTHRDELAARLKGVHEIPNYRGNGTITVTVENVIVLMQPAGALLHFAEKEGGKLAGPSLVCDVGGGTLDYLVTQDGFKPNTNRSSANEISILAYCNAVAEALNPAWTMQADLIDRIDHAIRQRAPFDVLGTTYTPATYWPFVQRKVEESLSQMESKIGYLDSFTRILMTGGGAGVFAEVLMAKHPHVKKIVKVETDPVFSNVKGFCWAGERYAASASRAVQPA</sequence>
<dbReference type="RefSeq" id="WP_193779671.1">
    <property type="nucleotide sequence ID" value="NZ_JADDOJ010000016.1"/>
</dbReference>